<accession>A0A822YY79</accession>
<name>A0A822YY79_NELNU</name>
<comment type="caution">
    <text evidence="1">The sequence shown here is derived from an EMBL/GenBank/DDBJ whole genome shotgun (WGS) entry which is preliminary data.</text>
</comment>
<dbReference type="Proteomes" id="UP000607653">
    <property type="component" value="Unassembled WGS sequence"/>
</dbReference>
<keyword evidence="2" id="KW-1185">Reference proteome</keyword>
<evidence type="ECO:0000313" key="1">
    <source>
        <dbReference type="EMBL" id="DAD34208.1"/>
    </source>
</evidence>
<dbReference type="EMBL" id="DUZY01000004">
    <property type="protein sequence ID" value="DAD34208.1"/>
    <property type="molecule type" value="Genomic_DNA"/>
</dbReference>
<organism evidence="1 2">
    <name type="scientific">Nelumbo nucifera</name>
    <name type="common">Sacred lotus</name>
    <dbReference type="NCBI Taxonomy" id="4432"/>
    <lineage>
        <taxon>Eukaryota</taxon>
        <taxon>Viridiplantae</taxon>
        <taxon>Streptophyta</taxon>
        <taxon>Embryophyta</taxon>
        <taxon>Tracheophyta</taxon>
        <taxon>Spermatophyta</taxon>
        <taxon>Magnoliopsida</taxon>
        <taxon>Proteales</taxon>
        <taxon>Nelumbonaceae</taxon>
        <taxon>Nelumbo</taxon>
    </lineage>
</organism>
<evidence type="ECO:0000313" key="2">
    <source>
        <dbReference type="Proteomes" id="UP000607653"/>
    </source>
</evidence>
<gene>
    <name evidence="1" type="ORF">HUJ06_004848</name>
</gene>
<protein>
    <submittedName>
        <fullName evidence="1">Uncharacterized protein</fullName>
    </submittedName>
</protein>
<dbReference type="AlphaFoldDB" id="A0A822YY79"/>
<sequence length="69" mass="8062">MYDESERSMFCPGEVPYFHPIHNTLLVSSIPWSQNWVAWQSESIVVCHETSEGILMVYGNHDTFHCFIK</sequence>
<reference evidence="1 2" key="1">
    <citation type="journal article" date="2020" name="Mol. Biol. Evol.">
        <title>Distinct Expression and Methylation Patterns for Genes with Different Fates following a Single Whole-Genome Duplication in Flowering Plants.</title>
        <authorList>
            <person name="Shi T."/>
            <person name="Rahmani R.S."/>
            <person name="Gugger P.F."/>
            <person name="Wang M."/>
            <person name="Li H."/>
            <person name="Zhang Y."/>
            <person name="Li Z."/>
            <person name="Wang Q."/>
            <person name="Van de Peer Y."/>
            <person name="Marchal K."/>
            <person name="Chen J."/>
        </authorList>
    </citation>
    <scope>NUCLEOTIDE SEQUENCE [LARGE SCALE GENOMIC DNA]</scope>
    <source>
        <tissue evidence="1">Leaf</tissue>
    </source>
</reference>
<proteinExistence type="predicted"/>